<keyword evidence="1" id="KW-1133">Transmembrane helix</keyword>
<gene>
    <name evidence="2" type="ORF">S01H1_52252</name>
</gene>
<feature type="transmembrane region" description="Helical" evidence="1">
    <location>
        <begin position="79"/>
        <end position="104"/>
    </location>
</feature>
<keyword evidence="1" id="KW-0812">Transmembrane</keyword>
<name>X0VA88_9ZZZZ</name>
<dbReference type="EMBL" id="BARS01033770">
    <property type="protein sequence ID" value="GAG15165.1"/>
    <property type="molecule type" value="Genomic_DNA"/>
</dbReference>
<keyword evidence="1" id="KW-0472">Membrane</keyword>
<evidence type="ECO:0000256" key="1">
    <source>
        <dbReference type="SAM" id="Phobius"/>
    </source>
</evidence>
<evidence type="ECO:0000313" key="2">
    <source>
        <dbReference type="EMBL" id="GAG15165.1"/>
    </source>
</evidence>
<comment type="caution">
    <text evidence="2">The sequence shown here is derived from an EMBL/GenBank/DDBJ whole genome shotgun (WGS) entry which is preliminary data.</text>
</comment>
<reference evidence="2" key="1">
    <citation type="journal article" date="2014" name="Front. Microbiol.">
        <title>High frequency of phylogenetically diverse reductive dehalogenase-homologous genes in deep subseafloor sedimentary metagenomes.</title>
        <authorList>
            <person name="Kawai M."/>
            <person name="Futagami T."/>
            <person name="Toyoda A."/>
            <person name="Takaki Y."/>
            <person name="Nishi S."/>
            <person name="Hori S."/>
            <person name="Arai W."/>
            <person name="Tsubouchi T."/>
            <person name="Morono Y."/>
            <person name="Uchiyama I."/>
            <person name="Ito T."/>
            <person name="Fujiyama A."/>
            <person name="Inagaki F."/>
            <person name="Takami H."/>
        </authorList>
    </citation>
    <scope>NUCLEOTIDE SEQUENCE</scope>
    <source>
        <strain evidence="2">Expedition CK06-06</strain>
    </source>
</reference>
<organism evidence="2">
    <name type="scientific">marine sediment metagenome</name>
    <dbReference type="NCBI Taxonomy" id="412755"/>
    <lineage>
        <taxon>unclassified sequences</taxon>
        <taxon>metagenomes</taxon>
        <taxon>ecological metagenomes</taxon>
    </lineage>
</organism>
<proteinExistence type="predicted"/>
<protein>
    <submittedName>
        <fullName evidence="2">Uncharacterized protein</fullName>
    </submittedName>
</protein>
<sequence>MNSLSPVLPVQMARRVSRRFAQCTAAAAAGFVMVSLIGCGIVRQSFERIAAKAAVLAEIGIEPLVDPSHFLGRSFIQNLMAGSFFGVTIGLAAGVGIFLACVLIES</sequence>
<feature type="transmembrane region" description="Helical" evidence="1">
    <location>
        <begin position="20"/>
        <end position="43"/>
    </location>
</feature>
<feature type="non-terminal residue" evidence="2">
    <location>
        <position position="106"/>
    </location>
</feature>
<accession>X0VA88</accession>
<dbReference type="AlphaFoldDB" id="X0VA88"/>